<evidence type="ECO:0000256" key="2">
    <source>
        <dbReference type="SAM" id="SignalP"/>
    </source>
</evidence>
<evidence type="ECO:0000313" key="5">
    <source>
        <dbReference type="Proteomes" id="UP000272942"/>
    </source>
</evidence>
<gene>
    <name evidence="4" type="ORF">ECPE_LOCUS6357</name>
</gene>
<feature type="compositionally biased region" description="Basic and acidic residues" evidence="1">
    <location>
        <begin position="247"/>
        <end position="263"/>
    </location>
</feature>
<evidence type="ECO:0000313" key="4">
    <source>
        <dbReference type="EMBL" id="VDP78162.1"/>
    </source>
</evidence>
<accession>A0A183AHC2</accession>
<reference evidence="4 5" key="2">
    <citation type="submission" date="2018-11" db="EMBL/GenBank/DDBJ databases">
        <authorList>
            <consortium name="Pathogen Informatics"/>
        </authorList>
    </citation>
    <scope>NUCLEOTIDE SEQUENCE [LARGE SCALE GENOMIC DNA]</scope>
    <source>
        <strain evidence="4 5">Egypt</strain>
    </source>
</reference>
<sequence>MCKMSIGIVLFCWILVVTESTERSRGALGPRVFTFVHGDDKAKLDFASADEYCKRTVGQGKSAFGDTGFIEEPVMFEEGGDRIHRWSNHSHNADLVLETRLASVHSYPETLALVKWVSKQEKHSFWIGGTVSKTLNEYMRPICVLQWTDGSRSDFSLLRLPNEELSNMRVGEQRCISVDYLSGQWGVHPCTEKRYFVCLTVPVLKSASDTEPKVTEKQNELSRTTKPVVSMYEPWTVRHSTQQKAPEQPHHRMTAEELRKLLS</sequence>
<name>A0A183AHC2_9TREM</name>
<feature type="chain" id="PRO_5043138055" evidence="2">
    <location>
        <begin position="21"/>
        <end position="263"/>
    </location>
</feature>
<dbReference type="OrthoDB" id="6260475at2759"/>
<dbReference type="InterPro" id="IPR016186">
    <property type="entry name" value="C-type_lectin-like/link_sf"/>
</dbReference>
<protein>
    <submittedName>
        <fullName evidence="6">C-type lectin domain-containing protein</fullName>
    </submittedName>
</protein>
<dbReference type="AlphaFoldDB" id="A0A183AHC2"/>
<evidence type="ECO:0000313" key="6">
    <source>
        <dbReference type="WBParaSite" id="ECPE_0000637001-mRNA-1"/>
    </source>
</evidence>
<dbReference type="EMBL" id="UZAN01043352">
    <property type="protein sequence ID" value="VDP78162.1"/>
    <property type="molecule type" value="Genomic_DNA"/>
</dbReference>
<dbReference type="CDD" id="cd00037">
    <property type="entry name" value="CLECT"/>
    <property type="match status" value="1"/>
</dbReference>
<reference evidence="6" key="1">
    <citation type="submission" date="2016-06" db="UniProtKB">
        <authorList>
            <consortium name="WormBaseParasite"/>
        </authorList>
    </citation>
    <scope>IDENTIFICATION</scope>
</reference>
<evidence type="ECO:0000259" key="3">
    <source>
        <dbReference type="PROSITE" id="PS50041"/>
    </source>
</evidence>
<dbReference type="Pfam" id="PF00059">
    <property type="entry name" value="Lectin_C"/>
    <property type="match status" value="1"/>
</dbReference>
<evidence type="ECO:0000256" key="1">
    <source>
        <dbReference type="SAM" id="MobiDB-lite"/>
    </source>
</evidence>
<dbReference type="InterPro" id="IPR016187">
    <property type="entry name" value="CTDL_fold"/>
</dbReference>
<feature type="region of interest" description="Disordered" evidence="1">
    <location>
        <begin position="239"/>
        <end position="263"/>
    </location>
</feature>
<keyword evidence="2" id="KW-0732">Signal</keyword>
<dbReference type="SUPFAM" id="SSF56436">
    <property type="entry name" value="C-type lectin-like"/>
    <property type="match status" value="1"/>
</dbReference>
<dbReference type="Gene3D" id="3.10.100.10">
    <property type="entry name" value="Mannose-Binding Protein A, subunit A"/>
    <property type="match status" value="1"/>
</dbReference>
<organism evidence="6">
    <name type="scientific">Echinostoma caproni</name>
    <dbReference type="NCBI Taxonomy" id="27848"/>
    <lineage>
        <taxon>Eukaryota</taxon>
        <taxon>Metazoa</taxon>
        <taxon>Spiralia</taxon>
        <taxon>Lophotrochozoa</taxon>
        <taxon>Platyhelminthes</taxon>
        <taxon>Trematoda</taxon>
        <taxon>Digenea</taxon>
        <taxon>Plagiorchiida</taxon>
        <taxon>Echinostomata</taxon>
        <taxon>Echinostomatoidea</taxon>
        <taxon>Echinostomatidae</taxon>
        <taxon>Echinostoma</taxon>
    </lineage>
</organism>
<dbReference type="WBParaSite" id="ECPE_0000637001-mRNA-1">
    <property type="protein sequence ID" value="ECPE_0000637001-mRNA-1"/>
    <property type="gene ID" value="ECPE_0000637001"/>
</dbReference>
<feature type="domain" description="C-type lectin" evidence="3">
    <location>
        <begin position="101"/>
        <end position="199"/>
    </location>
</feature>
<feature type="signal peptide" evidence="2">
    <location>
        <begin position="1"/>
        <end position="20"/>
    </location>
</feature>
<dbReference type="PROSITE" id="PS50041">
    <property type="entry name" value="C_TYPE_LECTIN_2"/>
    <property type="match status" value="1"/>
</dbReference>
<dbReference type="Proteomes" id="UP000272942">
    <property type="component" value="Unassembled WGS sequence"/>
</dbReference>
<dbReference type="InterPro" id="IPR001304">
    <property type="entry name" value="C-type_lectin-like"/>
</dbReference>
<keyword evidence="5" id="KW-1185">Reference proteome</keyword>
<proteinExistence type="predicted"/>